<evidence type="ECO:0000256" key="7">
    <source>
        <dbReference type="ARBA" id="ARBA00022692"/>
    </source>
</evidence>
<dbReference type="SMART" id="SM00387">
    <property type="entry name" value="HATPase_c"/>
    <property type="match status" value="1"/>
</dbReference>
<feature type="transmembrane region" description="Helical" evidence="14">
    <location>
        <begin position="167"/>
        <end position="188"/>
    </location>
</feature>
<keyword evidence="5" id="KW-0597">Phosphoprotein</keyword>
<evidence type="ECO:0000256" key="9">
    <source>
        <dbReference type="ARBA" id="ARBA00022777"/>
    </source>
</evidence>
<dbReference type="PROSITE" id="PS50885">
    <property type="entry name" value="HAMP"/>
    <property type="match status" value="1"/>
</dbReference>
<dbReference type="GO" id="GO:0016301">
    <property type="term" value="F:kinase activity"/>
    <property type="evidence" value="ECO:0007669"/>
    <property type="project" value="UniProtKB-KW"/>
</dbReference>
<dbReference type="SUPFAM" id="SSF47384">
    <property type="entry name" value="Homodimeric domain of signal transducing histidine kinase"/>
    <property type="match status" value="1"/>
</dbReference>
<comment type="subcellular location">
    <subcellularLocation>
        <location evidence="2">Cell membrane</location>
        <topology evidence="2">Multi-pass membrane protein</topology>
    </subcellularLocation>
</comment>
<keyword evidence="9 17" id="KW-0418">Kinase</keyword>
<keyword evidence="4" id="KW-1003">Cell membrane</keyword>
<comment type="catalytic activity">
    <reaction evidence="1">
        <text>ATP + protein L-histidine = ADP + protein N-phospho-L-histidine.</text>
        <dbReference type="EC" id="2.7.13.3"/>
    </reaction>
</comment>
<dbReference type="SUPFAM" id="SSF55874">
    <property type="entry name" value="ATPase domain of HSP90 chaperone/DNA topoisomerase II/histidine kinase"/>
    <property type="match status" value="1"/>
</dbReference>
<sequence length="452" mass="52360">MRKWLKSLQAKYLLLILFAVLMIPICVPIVSMVVYLPGIAIEDPNEPYGDFDSFESRWHKEADALNGATKKQISSQLRELHSEFPAASMFWVNAQGKTVGTVNYEESLPEQWSSAYTVQFMKENYENDPFTVVSFIGETEDQGFMVVQLDRKFIDPPITNLSERYDYIFFLAFGCIMVVFIFLSWVFFKKFHKRLMRLQEAMERKKDESGLPLPITKSGDDEIGQLESSFNRMVHELEESRQREQQEEKIRRELIANLSHDLRTPLTTIRAAMNGINSEVTSEHGKEKLQSVHNKIDYVSNLIDNLLSFTLLSGKKYPYHSEKLEMNRFMRETAAHWYPVLEEKRIEVDLQTAEIPVYWEVDTKWMERILDNLLQNIVRYASQGRYAGIFVTKDTITIQDRGPGMKEQSVQKGAGIGLSIVDLMVREMGLQLRIKSNHEGTRIDLITKDAQV</sequence>
<evidence type="ECO:0000259" key="16">
    <source>
        <dbReference type="PROSITE" id="PS50885"/>
    </source>
</evidence>
<gene>
    <name evidence="17" type="ORF">P9989_19145</name>
</gene>
<dbReference type="InterPro" id="IPR036097">
    <property type="entry name" value="HisK_dim/P_sf"/>
</dbReference>
<dbReference type="PANTHER" id="PTHR45528">
    <property type="entry name" value="SENSOR HISTIDINE KINASE CPXA"/>
    <property type="match status" value="1"/>
</dbReference>
<dbReference type="RefSeq" id="WP_283076442.1">
    <property type="nucleotide sequence ID" value="NZ_CP121671.1"/>
</dbReference>
<keyword evidence="8" id="KW-0547">Nucleotide-binding</keyword>
<keyword evidence="10" id="KW-0067">ATP-binding</keyword>
<evidence type="ECO:0000256" key="5">
    <source>
        <dbReference type="ARBA" id="ARBA00022553"/>
    </source>
</evidence>
<dbReference type="Gene3D" id="1.10.287.130">
    <property type="match status" value="1"/>
</dbReference>
<keyword evidence="7 14" id="KW-0812">Transmembrane</keyword>
<organism evidence="17 18">
    <name type="scientific">Halobacillus naozhouensis</name>
    <dbReference type="NCBI Taxonomy" id="554880"/>
    <lineage>
        <taxon>Bacteria</taxon>
        <taxon>Bacillati</taxon>
        <taxon>Bacillota</taxon>
        <taxon>Bacilli</taxon>
        <taxon>Bacillales</taxon>
        <taxon>Bacillaceae</taxon>
        <taxon>Halobacillus</taxon>
    </lineage>
</organism>
<feature type="transmembrane region" description="Helical" evidence="14">
    <location>
        <begin position="12"/>
        <end position="36"/>
    </location>
</feature>
<dbReference type="InterPro" id="IPR036890">
    <property type="entry name" value="HATPase_C_sf"/>
</dbReference>
<dbReference type="InterPro" id="IPR003661">
    <property type="entry name" value="HisK_dim/P_dom"/>
</dbReference>
<keyword evidence="11 14" id="KW-1133">Transmembrane helix</keyword>
<evidence type="ECO:0000256" key="8">
    <source>
        <dbReference type="ARBA" id="ARBA00022741"/>
    </source>
</evidence>
<dbReference type="Gene3D" id="3.30.565.10">
    <property type="entry name" value="Histidine kinase-like ATPase, C-terminal domain"/>
    <property type="match status" value="1"/>
</dbReference>
<evidence type="ECO:0000256" key="2">
    <source>
        <dbReference type="ARBA" id="ARBA00004651"/>
    </source>
</evidence>
<dbReference type="InterPro" id="IPR003660">
    <property type="entry name" value="HAMP_dom"/>
</dbReference>
<dbReference type="InterPro" id="IPR050398">
    <property type="entry name" value="HssS/ArlS-like"/>
</dbReference>
<dbReference type="Pfam" id="PF00672">
    <property type="entry name" value="HAMP"/>
    <property type="match status" value="1"/>
</dbReference>
<protein>
    <recommendedName>
        <fullName evidence="3">histidine kinase</fullName>
        <ecNumber evidence="3">2.7.13.3</ecNumber>
    </recommendedName>
</protein>
<dbReference type="Pfam" id="PF00512">
    <property type="entry name" value="HisKA"/>
    <property type="match status" value="1"/>
</dbReference>
<proteinExistence type="predicted"/>
<dbReference type="InterPro" id="IPR005467">
    <property type="entry name" value="His_kinase_dom"/>
</dbReference>
<reference evidence="17 18" key="1">
    <citation type="submission" date="2023-04" db="EMBL/GenBank/DDBJ databases">
        <title>Genome sequence of Halobacillus naozhouensis KACC 21980.</title>
        <authorList>
            <person name="Kim S."/>
            <person name="Heo J."/>
            <person name="Kwon S.-W."/>
        </authorList>
    </citation>
    <scope>NUCLEOTIDE SEQUENCE [LARGE SCALE GENOMIC DNA]</scope>
    <source>
        <strain evidence="17 18">KCTC 13234</strain>
    </source>
</reference>
<keyword evidence="6" id="KW-0808">Transferase</keyword>
<evidence type="ECO:0000256" key="11">
    <source>
        <dbReference type="ARBA" id="ARBA00022989"/>
    </source>
</evidence>
<evidence type="ECO:0000256" key="13">
    <source>
        <dbReference type="ARBA" id="ARBA00023136"/>
    </source>
</evidence>
<keyword evidence="13 14" id="KW-0472">Membrane</keyword>
<evidence type="ECO:0000259" key="15">
    <source>
        <dbReference type="PROSITE" id="PS50109"/>
    </source>
</evidence>
<evidence type="ECO:0000256" key="10">
    <source>
        <dbReference type="ARBA" id="ARBA00022840"/>
    </source>
</evidence>
<dbReference type="CDD" id="cd06225">
    <property type="entry name" value="HAMP"/>
    <property type="match status" value="1"/>
</dbReference>
<dbReference type="SMART" id="SM00388">
    <property type="entry name" value="HisKA"/>
    <property type="match status" value="1"/>
</dbReference>
<dbReference type="PANTHER" id="PTHR45528:SF1">
    <property type="entry name" value="SENSOR HISTIDINE KINASE CPXA"/>
    <property type="match status" value="1"/>
</dbReference>
<dbReference type="EC" id="2.7.13.3" evidence="3"/>
<accession>A0ABY8IW65</accession>
<evidence type="ECO:0000313" key="18">
    <source>
        <dbReference type="Proteomes" id="UP001221597"/>
    </source>
</evidence>
<feature type="domain" description="Histidine kinase" evidence="15">
    <location>
        <begin position="257"/>
        <end position="451"/>
    </location>
</feature>
<name>A0ABY8IW65_9BACI</name>
<evidence type="ECO:0000256" key="12">
    <source>
        <dbReference type="ARBA" id="ARBA00023012"/>
    </source>
</evidence>
<feature type="domain" description="HAMP" evidence="16">
    <location>
        <begin position="189"/>
        <end position="242"/>
    </location>
</feature>
<dbReference type="PROSITE" id="PS50109">
    <property type="entry name" value="HIS_KIN"/>
    <property type="match status" value="1"/>
</dbReference>
<evidence type="ECO:0000256" key="1">
    <source>
        <dbReference type="ARBA" id="ARBA00000085"/>
    </source>
</evidence>
<dbReference type="SMART" id="SM00304">
    <property type="entry name" value="HAMP"/>
    <property type="match status" value="1"/>
</dbReference>
<dbReference type="EMBL" id="CP121671">
    <property type="protein sequence ID" value="WFT74445.1"/>
    <property type="molecule type" value="Genomic_DNA"/>
</dbReference>
<keyword evidence="12" id="KW-0902">Two-component regulatory system</keyword>
<dbReference type="Proteomes" id="UP001221597">
    <property type="component" value="Chromosome"/>
</dbReference>
<dbReference type="CDD" id="cd00082">
    <property type="entry name" value="HisKA"/>
    <property type="match status" value="1"/>
</dbReference>
<evidence type="ECO:0000256" key="3">
    <source>
        <dbReference type="ARBA" id="ARBA00012438"/>
    </source>
</evidence>
<evidence type="ECO:0000256" key="14">
    <source>
        <dbReference type="SAM" id="Phobius"/>
    </source>
</evidence>
<evidence type="ECO:0000256" key="6">
    <source>
        <dbReference type="ARBA" id="ARBA00022679"/>
    </source>
</evidence>
<dbReference type="Pfam" id="PF02518">
    <property type="entry name" value="HATPase_c"/>
    <property type="match status" value="1"/>
</dbReference>
<keyword evidence="18" id="KW-1185">Reference proteome</keyword>
<dbReference type="InterPro" id="IPR003594">
    <property type="entry name" value="HATPase_dom"/>
</dbReference>
<evidence type="ECO:0000313" key="17">
    <source>
        <dbReference type="EMBL" id="WFT74445.1"/>
    </source>
</evidence>
<evidence type="ECO:0000256" key="4">
    <source>
        <dbReference type="ARBA" id="ARBA00022475"/>
    </source>
</evidence>
<dbReference type="Gene3D" id="6.10.340.10">
    <property type="match status" value="1"/>
</dbReference>